<sequence length="206" mass="23552">MVKTRRLISFSLIMVLFSFLGNGFAQNRKGQIFYSQNDGLYWAAIKTDYFREFVARQRSMNWCWAACTQMVLNYQGVNVTQEEIVERVFGAQVDRPGDVNDIVKGASGWYVKGRRIYAGYDHPLSAQKMINDLVNKYPLIVGLSMPNQNIGHAYVLTGISFLKYGDNIVPQGVILRDPWPDNASRTTLTWSDFSNRVHTIVHVYPN</sequence>
<proteinExistence type="predicted"/>
<name>A0A9D9HS68_9BACT</name>
<protein>
    <submittedName>
        <fullName evidence="1">C39 family peptidase</fullName>
    </submittedName>
</protein>
<reference evidence="1" key="2">
    <citation type="journal article" date="2021" name="PeerJ">
        <title>Extensive microbial diversity within the chicken gut microbiome revealed by metagenomics and culture.</title>
        <authorList>
            <person name="Gilroy R."/>
            <person name="Ravi A."/>
            <person name="Getino M."/>
            <person name="Pursley I."/>
            <person name="Horton D.L."/>
            <person name="Alikhan N.F."/>
            <person name="Baker D."/>
            <person name="Gharbi K."/>
            <person name="Hall N."/>
            <person name="Watson M."/>
            <person name="Adriaenssens E.M."/>
            <person name="Foster-Nyarko E."/>
            <person name="Jarju S."/>
            <person name="Secka A."/>
            <person name="Antonio M."/>
            <person name="Oren A."/>
            <person name="Chaudhuri R.R."/>
            <person name="La Ragione R."/>
            <person name="Hildebrand F."/>
            <person name="Pallen M.J."/>
        </authorList>
    </citation>
    <scope>NUCLEOTIDE SEQUENCE</scope>
    <source>
        <strain evidence="1">G3-3990</strain>
    </source>
</reference>
<comment type="caution">
    <text evidence="1">The sequence shown here is derived from an EMBL/GenBank/DDBJ whole genome shotgun (WGS) entry which is preliminary data.</text>
</comment>
<dbReference type="InterPro" id="IPR022118">
    <property type="entry name" value="Peptidase_C70_AvrRpt2"/>
</dbReference>
<dbReference type="EMBL" id="JADIMG010000008">
    <property type="protein sequence ID" value="MBO8458963.1"/>
    <property type="molecule type" value="Genomic_DNA"/>
</dbReference>
<evidence type="ECO:0000313" key="1">
    <source>
        <dbReference type="EMBL" id="MBO8458963.1"/>
    </source>
</evidence>
<gene>
    <name evidence="1" type="ORF">IAA73_01305</name>
</gene>
<dbReference type="Gene3D" id="3.90.70.10">
    <property type="entry name" value="Cysteine proteinases"/>
    <property type="match status" value="1"/>
</dbReference>
<dbReference type="Proteomes" id="UP000823641">
    <property type="component" value="Unassembled WGS sequence"/>
</dbReference>
<evidence type="ECO:0000313" key="2">
    <source>
        <dbReference type="Proteomes" id="UP000823641"/>
    </source>
</evidence>
<dbReference type="Pfam" id="PF12385">
    <property type="entry name" value="Peptidase_C70"/>
    <property type="match status" value="1"/>
</dbReference>
<reference evidence="1" key="1">
    <citation type="submission" date="2020-10" db="EMBL/GenBank/DDBJ databases">
        <authorList>
            <person name="Gilroy R."/>
        </authorList>
    </citation>
    <scope>NUCLEOTIDE SEQUENCE</scope>
    <source>
        <strain evidence="1">G3-3990</strain>
    </source>
</reference>
<accession>A0A9D9HS68</accession>
<organism evidence="1 2">
    <name type="scientific">Candidatus Gallipaludibacter merdavium</name>
    <dbReference type="NCBI Taxonomy" id="2840839"/>
    <lineage>
        <taxon>Bacteria</taxon>
        <taxon>Pseudomonadati</taxon>
        <taxon>Bacteroidota</taxon>
        <taxon>Bacteroidia</taxon>
        <taxon>Bacteroidales</taxon>
        <taxon>Candidatus Gallipaludibacter</taxon>
    </lineage>
</organism>
<dbReference type="AlphaFoldDB" id="A0A9D9HS68"/>